<dbReference type="Proteomes" id="UP001168613">
    <property type="component" value="Unassembled WGS sequence"/>
</dbReference>
<name>A0ABT8EJ04_9BURK</name>
<proteinExistence type="predicted"/>
<accession>A0ABT8EJ04</accession>
<dbReference type="Pfam" id="PF05100">
    <property type="entry name" value="Phage_tail_L"/>
    <property type="match status" value="1"/>
</dbReference>
<keyword evidence="2" id="KW-1185">Reference proteome</keyword>
<dbReference type="EMBL" id="JAJHNU010000001">
    <property type="protein sequence ID" value="MDN4121272.1"/>
    <property type="molecule type" value="Genomic_DNA"/>
</dbReference>
<comment type="caution">
    <text evidence="1">The sequence shown here is derived from an EMBL/GenBank/DDBJ whole genome shotgun (WGS) entry which is preliminary data.</text>
</comment>
<gene>
    <name evidence="1" type="ORF">LMS43_08230</name>
</gene>
<organism evidence="1 2">
    <name type="scientific">Alcaligenes endophyticus</name>
    <dbReference type="NCBI Taxonomy" id="1929088"/>
    <lineage>
        <taxon>Bacteria</taxon>
        <taxon>Pseudomonadati</taxon>
        <taxon>Pseudomonadota</taxon>
        <taxon>Betaproteobacteria</taxon>
        <taxon>Burkholderiales</taxon>
        <taxon>Alcaligenaceae</taxon>
        <taxon>Alcaligenes</taxon>
    </lineage>
</organism>
<sequence>MGNRMILADVQKLTPGNLITLYEVDCRAIGGDVERYHNHTDSTITWQGHQYLPWAIEAEDFERTGEPQQPQPTLRVGNIGTDQNGEPITGVVSALCLALGDLKGATLVRKRTFAKYLDAVNFDGGNPTASTTEHLPDERWLISQKSEENPQFVTFVLSSPLQFDGVQLPSRQIIANVCGWLIKAAPEGGYRGAWCGYTGPAMFTKEGKPTTDPSLDRCGGCLSDCVLRHGKNKPLPYGGFPSADRVR</sequence>
<reference evidence="1" key="1">
    <citation type="submission" date="2021-11" db="EMBL/GenBank/DDBJ databases">
        <title>Draft genome sequence of Alcaligenes endophyticus type strain CCUG 75668T.</title>
        <authorList>
            <person name="Salva-Serra F."/>
            <person name="Duran R.E."/>
            <person name="Seeger M."/>
            <person name="Moore E.R.B."/>
            <person name="Jaen-Luchoro D."/>
        </authorList>
    </citation>
    <scope>NUCLEOTIDE SEQUENCE</scope>
    <source>
        <strain evidence="1">CCUG 75668</strain>
    </source>
</reference>
<dbReference type="RefSeq" id="WP_266124893.1">
    <property type="nucleotide sequence ID" value="NZ_JAJHNU010000001.1"/>
</dbReference>
<evidence type="ECO:0000313" key="1">
    <source>
        <dbReference type="EMBL" id="MDN4121272.1"/>
    </source>
</evidence>
<evidence type="ECO:0000313" key="2">
    <source>
        <dbReference type="Proteomes" id="UP001168613"/>
    </source>
</evidence>
<dbReference type="InterPro" id="IPR006487">
    <property type="entry name" value="Phage_lambda_L"/>
</dbReference>
<protein>
    <submittedName>
        <fullName evidence="1">Phage minor tail protein L</fullName>
    </submittedName>
</protein>
<dbReference type="NCBIfam" id="TIGR01600">
    <property type="entry name" value="phage_tail_L"/>
    <property type="match status" value="1"/>
</dbReference>